<accession>A0A2U8I563</accession>
<reference evidence="4 5" key="1">
    <citation type="submission" date="2017-05" db="EMBL/GenBank/DDBJ databases">
        <title>Genome sequence of Candidatus Fukatsuia symbiotica and Candidatus Hamiltonella defensa from Acyrthosiphon pisum strain 5D.</title>
        <authorList>
            <person name="Patel V.A."/>
            <person name="Chevignon G."/>
            <person name="Russell J.A."/>
            <person name="Oliver K.M."/>
        </authorList>
    </citation>
    <scope>NUCLEOTIDE SEQUENCE [LARGE SCALE GENOMIC DNA]</scope>
    <source>
        <strain evidence="4 5">5D</strain>
    </source>
</reference>
<feature type="domain" description="N-acetyltransferase" evidence="3">
    <location>
        <begin position="10"/>
        <end position="168"/>
    </location>
</feature>
<keyword evidence="5" id="KW-1185">Reference proteome</keyword>
<dbReference type="InterPro" id="IPR016181">
    <property type="entry name" value="Acyl_CoA_acyltransferase"/>
</dbReference>
<dbReference type="AlphaFoldDB" id="A0A2U8I563"/>
<dbReference type="Pfam" id="PF00583">
    <property type="entry name" value="Acetyltransf_1"/>
    <property type="match status" value="1"/>
</dbReference>
<evidence type="ECO:0000313" key="5">
    <source>
        <dbReference type="Proteomes" id="UP000261875"/>
    </source>
</evidence>
<proteinExistence type="predicted"/>
<dbReference type="InterPro" id="IPR050680">
    <property type="entry name" value="YpeA/RimI_acetyltransf"/>
</dbReference>
<dbReference type="STRING" id="1878942.GCA_900128755_00248"/>
<dbReference type="RefSeq" id="WP_083429646.1">
    <property type="nucleotide sequence ID" value="NZ_FQSP02000033.1"/>
</dbReference>
<dbReference type="CDD" id="cd04301">
    <property type="entry name" value="NAT_SF"/>
    <property type="match status" value="1"/>
</dbReference>
<dbReference type="KEGG" id="fsm:CCS41_06970"/>
<evidence type="ECO:0000256" key="1">
    <source>
        <dbReference type="ARBA" id="ARBA00022679"/>
    </source>
</evidence>
<dbReference type="Gene3D" id="3.40.630.30">
    <property type="match status" value="1"/>
</dbReference>
<dbReference type="OrthoDB" id="7678938at2"/>
<protein>
    <recommendedName>
        <fullName evidence="3">N-acetyltransferase domain-containing protein</fullName>
    </recommendedName>
</protein>
<dbReference type="PROSITE" id="PS51186">
    <property type="entry name" value="GNAT"/>
    <property type="match status" value="1"/>
</dbReference>
<evidence type="ECO:0000259" key="3">
    <source>
        <dbReference type="PROSITE" id="PS51186"/>
    </source>
</evidence>
<keyword evidence="1" id="KW-0808">Transferase</keyword>
<name>A0A2U8I563_9GAMM</name>
<dbReference type="Proteomes" id="UP000261875">
    <property type="component" value="Chromosome"/>
</dbReference>
<dbReference type="PANTHER" id="PTHR43420">
    <property type="entry name" value="ACETYLTRANSFERASE"/>
    <property type="match status" value="1"/>
</dbReference>
<dbReference type="InterPro" id="IPR000182">
    <property type="entry name" value="GNAT_dom"/>
</dbReference>
<sequence>MRMIDEGDNYQCRLAVPEDIASLANLRWRLCTDDAPVADPNVKKEFIEKCECTLSQMAGHKGIVHFIAETGGTVIAVLSIVKVTKMPSPNDINGQWGYLTNVYTLPEYRNKGIGTALLSEARDWAENEQLELLVVWPSDISYPFYERFGFSRQQREQDPLILIVSNGT</sequence>
<organism evidence="4 5">
    <name type="scientific">Candidatus Fukatsuia symbiotica</name>
    <dbReference type="NCBI Taxonomy" id="1878942"/>
    <lineage>
        <taxon>Bacteria</taxon>
        <taxon>Pseudomonadati</taxon>
        <taxon>Pseudomonadota</taxon>
        <taxon>Gammaproteobacteria</taxon>
        <taxon>Enterobacterales</taxon>
        <taxon>Yersiniaceae</taxon>
        <taxon>Candidatus Fukatsuia</taxon>
    </lineage>
</organism>
<dbReference type="EMBL" id="CP021659">
    <property type="protein sequence ID" value="AWK14270.1"/>
    <property type="molecule type" value="Genomic_DNA"/>
</dbReference>
<evidence type="ECO:0000313" key="4">
    <source>
        <dbReference type="EMBL" id="AWK14270.1"/>
    </source>
</evidence>
<dbReference type="SUPFAM" id="SSF55729">
    <property type="entry name" value="Acyl-CoA N-acyltransferases (Nat)"/>
    <property type="match status" value="1"/>
</dbReference>
<keyword evidence="2" id="KW-0012">Acyltransferase</keyword>
<evidence type="ECO:0000256" key="2">
    <source>
        <dbReference type="ARBA" id="ARBA00023315"/>
    </source>
</evidence>
<dbReference type="GO" id="GO:0016747">
    <property type="term" value="F:acyltransferase activity, transferring groups other than amino-acyl groups"/>
    <property type="evidence" value="ECO:0007669"/>
    <property type="project" value="InterPro"/>
</dbReference>
<gene>
    <name evidence="4" type="ORF">CCS41_06970</name>
</gene>